<evidence type="ECO:0000313" key="3">
    <source>
        <dbReference type="Proteomes" id="UP000572377"/>
    </source>
</evidence>
<dbReference type="EMBL" id="JABFBC010000001">
    <property type="protein sequence ID" value="NNU80410.1"/>
    <property type="molecule type" value="Genomic_DNA"/>
</dbReference>
<protein>
    <submittedName>
        <fullName evidence="2">Uncharacterized protein</fullName>
    </submittedName>
</protein>
<name>A0A849L2E1_9RHOB</name>
<comment type="caution">
    <text evidence="2">The sequence shown here is derived from an EMBL/GenBank/DDBJ whole genome shotgun (WGS) entry which is preliminary data.</text>
</comment>
<accession>A0A849L2E1</accession>
<proteinExistence type="predicted"/>
<evidence type="ECO:0000313" key="2">
    <source>
        <dbReference type="EMBL" id="NNU80410.1"/>
    </source>
</evidence>
<dbReference type="AlphaFoldDB" id="A0A849L2E1"/>
<gene>
    <name evidence="2" type="ORF">HMH01_08145</name>
</gene>
<dbReference type="Proteomes" id="UP000572377">
    <property type="component" value="Unassembled WGS sequence"/>
</dbReference>
<evidence type="ECO:0000256" key="1">
    <source>
        <dbReference type="SAM" id="MobiDB-lite"/>
    </source>
</evidence>
<sequence length="245" mass="26507">MRPMINLPEALRLIDRALDGPGWDDSDYVWVAEGVIKDGVCLRKAVEELWILLSQHVGEVRVLLPDGTKLPCELEWLEREFPATANPELLARVEALNEGSGSTGAQGTEVNALSPEPLVSNKPAKGRYVDLSVGTLGSGTLDLSADFLPGGILTLPRTRVSARIRQLAGLPGLDQSQGAVVRALVAMVDDGPLPIKARAKRDLAPDMTDGAFQRCWSRAAELRPALARGGRPRRQETSARKPPRN</sequence>
<feature type="region of interest" description="Disordered" evidence="1">
    <location>
        <begin position="223"/>
        <end position="245"/>
    </location>
</feature>
<organism evidence="2 3">
    <name type="scientific">Halovulum dunhuangense</name>
    <dbReference type="NCBI Taxonomy" id="1505036"/>
    <lineage>
        <taxon>Bacteria</taxon>
        <taxon>Pseudomonadati</taxon>
        <taxon>Pseudomonadota</taxon>
        <taxon>Alphaproteobacteria</taxon>
        <taxon>Rhodobacterales</taxon>
        <taxon>Paracoccaceae</taxon>
        <taxon>Halovulum</taxon>
    </lineage>
</organism>
<dbReference type="RefSeq" id="WP_171324154.1">
    <property type="nucleotide sequence ID" value="NZ_JABFBC010000001.1"/>
</dbReference>
<keyword evidence="3" id="KW-1185">Reference proteome</keyword>
<reference evidence="2 3" key="1">
    <citation type="submission" date="2020-05" db="EMBL/GenBank/DDBJ databases">
        <title>Gimesia benthica sp. nov., a novel planctomycete isolated from a deep-sea water sample of the Northwest Indian Ocean.</title>
        <authorList>
            <person name="Wang J."/>
            <person name="Ruan C."/>
            <person name="Song L."/>
            <person name="Zhu Y."/>
            <person name="Li A."/>
            <person name="Zheng X."/>
            <person name="Wang L."/>
            <person name="Lu Z."/>
            <person name="Huang Y."/>
            <person name="Du W."/>
            <person name="Zhou Y."/>
            <person name="Huang L."/>
            <person name="Dai X."/>
        </authorList>
    </citation>
    <scope>NUCLEOTIDE SEQUENCE [LARGE SCALE GENOMIC DNA]</scope>
    <source>
        <strain evidence="2 3">YYQ-30</strain>
    </source>
</reference>